<dbReference type="eggNOG" id="arCOG00194">
    <property type="taxonomic scope" value="Archaea"/>
</dbReference>
<gene>
    <name evidence="6" type="ordered locus">Mpal_0145</name>
</gene>
<protein>
    <submittedName>
        <fullName evidence="6">ABC transporter related</fullName>
    </submittedName>
</protein>
<evidence type="ECO:0000313" key="6">
    <source>
        <dbReference type="EMBL" id="ACL15538.1"/>
    </source>
</evidence>
<dbReference type="KEGG" id="mpl:Mpal_0145"/>
<dbReference type="PANTHER" id="PTHR42711">
    <property type="entry name" value="ABC TRANSPORTER ATP-BINDING PROTEIN"/>
    <property type="match status" value="1"/>
</dbReference>
<dbReference type="Proteomes" id="UP000002457">
    <property type="component" value="Chromosome"/>
</dbReference>
<sequence>MITARSLVKDYDGFMALKGISFELQKGEIFGVIGHNGAGKTTLLKIMAGLVKPTSGELSINGVDVIRDPGTLKASLGYLPEESRVYETMTVPDYLRFFGELYGLDLATIRSRQKTLLTALSLEDEGKKIGELSKGMRRKVAIARSLIHDPDLLIYDEPTSGLDPMTSRYISDYLRSLRDQQKTIVMSAHNLFQVEALCDHVMILRRGEIIAFGSMHELREQFGSLTYHLFFSLPPGISLDPIWEAVVEGAGYMTAATDLAAMNRQTEVITAAGGRVERIESHYPSLEEMLVKIGK</sequence>
<evidence type="ECO:0000256" key="4">
    <source>
        <dbReference type="ARBA" id="ARBA00022840"/>
    </source>
</evidence>
<dbReference type="GO" id="GO:0005524">
    <property type="term" value="F:ATP binding"/>
    <property type="evidence" value="ECO:0007669"/>
    <property type="project" value="UniProtKB-KW"/>
</dbReference>
<dbReference type="InterPro" id="IPR003439">
    <property type="entry name" value="ABC_transporter-like_ATP-bd"/>
</dbReference>
<dbReference type="RefSeq" id="WP_012616857.1">
    <property type="nucleotide sequence ID" value="NC_011832.1"/>
</dbReference>
<keyword evidence="3" id="KW-0547">Nucleotide-binding</keyword>
<dbReference type="STRING" id="521011.Mpal_0145"/>
<dbReference type="InterPro" id="IPR050763">
    <property type="entry name" value="ABC_transporter_ATP-binding"/>
</dbReference>
<dbReference type="HOGENOM" id="CLU_000604_1_2_2"/>
<proteinExistence type="inferred from homology"/>
<dbReference type="OrthoDB" id="87732at2157"/>
<dbReference type="Gene3D" id="3.40.50.300">
    <property type="entry name" value="P-loop containing nucleotide triphosphate hydrolases"/>
    <property type="match status" value="1"/>
</dbReference>
<accession>B8GII7</accession>
<dbReference type="InterPro" id="IPR027417">
    <property type="entry name" value="P-loop_NTPase"/>
</dbReference>
<evidence type="ECO:0000256" key="1">
    <source>
        <dbReference type="ARBA" id="ARBA00005417"/>
    </source>
</evidence>
<evidence type="ECO:0000256" key="3">
    <source>
        <dbReference type="ARBA" id="ARBA00022741"/>
    </source>
</evidence>
<dbReference type="PROSITE" id="PS50893">
    <property type="entry name" value="ABC_TRANSPORTER_2"/>
    <property type="match status" value="1"/>
</dbReference>
<dbReference type="InterPro" id="IPR017871">
    <property type="entry name" value="ABC_transporter-like_CS"/>
</dbReference>
<keyword evidence="7" id="KW-1185">Reference proteome</keyword>
<comment type="similarity">
    <text evidence="1">Belongs to the ABC transporter superfamily.</text>
</comment>
<organism evidence="6 7">
    <name type="scientific">Methanosphaerula palustris (strain ATCC BAA-1556 / DSM 19958 / E1-9c)</name>
    <dbReference type="NCBI Taxonomy" id="521011"/>
    <lineage>
        <taxon>Archaea</taxon>
        <taxon>Methanobacteriati</taxon>
        <taxon>Methanobacteriota</taxon>
        <taxon>Stenosarchaea group</taxon>
        <taxon>Methanomicrobia</taxon>
        <taxon>Methanomicrobiales</taxon>
        <taxon>Methanoregulaceae</taxon>
        <taxon>Methanosphaerula</taxon>
    </lineage>
</organism>
<dbReference type="CDD" id="cd03230">
    <property type="entry name" value="ABC_DR_subfamily_A"/>
    <property type="match status" value="1"/>
</dbReference>
<feature type="domain" description="ABC transporter" evidence="5">
    <location>
        <begin position="2"/>
        <end position="231"/>
    </location>
</feature>
<dbReference type="SUPFAM" id="SSF52540">
    <property type="entry name" value="P-loop containing nucleoside triphosphate hydrolases"/>
    <property type="match status" value="1"/>
</dbReference>
<reference evidence="6 7" key="1">
    <citation type="journal article" date="2015" name="Genome Announc.">
        <title>Complete Genome Sequence of Methanosphaerula palustris E1-9CT, a Hydrogenotrophic Methanogen Isolated from a Minerotrophic Fen Peatland.</title>
        <authorList>
            <person name="Cadillo-Quiroz H."/>
            <person name="Browne P."/>
            <person name="Kyrpides N."/>
            <person name="Woyke T."/>
            <person name="Goodwin L."/>
            <person name="Detter C."/>
            <person name="Yavitt J.B."/>
            <person name="Zinder S.H."/>
        </authorList>
    </citation>
    <scope>NUCLEOTIDE SEQUENCE [LARGE SCALE GENOMIC DNA]</scope>
    <source>
        <strain evidence="7">ATCC BAA-1556 / DSM 19958 / E1-9c</strain>
    </source>
</reference>
<dbReference type="AlphaFoldDB" id="B8GII7"/>
<dbReference type="InterPro" id="IPR003593">
    <property type="entry name" value="AAA+_ATPase"/>
</dbReference>
<dbReference type="GeneID" id="7270915"/>
<dbReference type="PROSITE" id="PS00211">
    <property type="entry name" value="ABC_TRANSPORTER_1"/>
    <property type="match status" value="1"/>
</dbReference>
<evidence type="ECO:0000313" key="7">
    <source>
        <dbReference type="Proteomes" id="UP000002457"/>
    </source>
</evidence>
<evidence type="ECO:0000259" key="5">
    <source>
        <dbReference type="PROSITE" id="PS50893"/>
    </source>
</evidence>
<dbReference type="GO" id="GO:0016887">
    <property type="term" value="F:ATP hydrolysis activity"/>
    <property type="evidence" value="ECO:0007669"/>
    <property type="project" value="InterPro"/>
</dbReference>
<keyword evidence="2" id="KW-0813">Transport</keyword>
<dbReference type="Pfam" id="PF00005">
    <property type="entry name" value="ABC_tran"/>
    <property type="match status" value="1"/>
</dbReference>
<dbReference type="SMART" id="SM00382">
    <property type="entry name" value="AAA"/>
    <property type="match status" value="1"/>
</dbReference>
<keyword evidence="4" id="KW-0067">ATP-binding</keyword>
<dbReference type="PANTHER" id="PTHR42711:SF5">
    <property type="entry name" value="ABC TRANSPORTER ATP-BINDING PROTEIN NATA"/>
    <property type="match status" value="1"/>
</dbReference>
<dbReference type="EMBL" id="CP001338">
    <property type="protein sequence ID" value="ACL15538.1"/>
    <property type="molecule type" value="Genomic_DNA"/>
</dbReference>
<evidence type="ECO:0000256" key="2">
    <source>
        <dbReference type="ARBA" id="ARBA00022448"/>
    </source>
</evidence>
<name>B8GII7_METPE</name>